<evidence type="ECO:0000256" key="4">
    <source>
        <dbReference type="HAMAP-Rule" id="MF_00213"/>
    </source>
</evidence>
<feature type="binding site" evidence="4">
    <location>
        <position position="73"/>
    </location>
    <ligand>
        <name>Zn(2+)</name>
        <dbReference type="ChEBI" id="CHEBI:29105"/>
    </ligand>
</feature>
<dbReference type="RefSeq" id="WP_039765476.1">
    <property type="nucleotide sequence ID" value="NZ_CP034791.1"/>
</dbReference>
<name>A0A3T0D798_9FIRM</name>
<feature type="binding site" evidence="4">
    <location>
        <position position="76"/>
    </location>
    <ligand>
        <name>Zn(2+)</name>
        <dbReference type="ChEBI" id="CHEBI:29105"/>
    </ligand>
</feature>
<dbReference type="InterPro" id="IPR000688">
    <property type="entry name" value="HypA/HybF"/>
</dbReference>
<evidence type="ECO:0000313" key="6">
    <source>
        <dbReference type="Proteomes" id="UP000282930"/>
    </source>
</evidence>
<evidence type="ECO:0000313" key="5">
    <source>
        <dbReference type="EMBL" id="AZT90722.1"/>
    </source>
</evidence>
<comment type="similarity">
    <text evidence="4">Belongs to the HypA/HybF family.</text>
</comment>
<dbReference type="HAMAP" id="MF_00213">
    <property type="entry name" value="HypA_HybF"/>
    <property type="match status" value="1"/>
</dbReference>
<dbReference type="PIRSF" id="PIRSF004761">
    <property type="entry name" value="Hydrgn_mat_HypA"/>
    <property type="match status" value="1"/>
</dbReference>
<feature type="binding site" evidence="4">
    <location>
        <position position="2"/>
    </location>
    <ligand>
        <name>Ni(2+)</name>
        <dbReference type="ChEBI" id="CHEBI:49786"/>
    </ligand>
</feature>
<dbReference type="KEGG" id="ccha:ELD05_08735"/>
<dbReference type="GO" id="GO:0016151">
    <property type="term" value="F:nickel cation binding"/>
    <property type="evidence" value="ECO:0007669"/>
    <property type="project" value="UniProtKB-UniRule"/>
</dbReference>
<dbReference type="Proteomes" id="UP000282930">
    <property type="component" value="Chromosome"/>
</dbReference>
<dbReference type="PANTHER" id="PTHR34535:SF3">
    <property type="entry name" value="HYDROGENASE MATURATION FACTOR HYPA"/>
    <property type="match status" value="1"/>
</dbReference>
<evidence type="ECO:0000256" key="3">
    <source>
        <dbReference type="ARBA" id="ARBA00022833"/>
    </source>
</evidence>
<comment type="function">
    <text evidence="4">Involved in the maturation of [NiFe] hydrogenases. Required for nickel insertion into the metal center of the hydrogenase.</text>
</comment>
<dbReference type="Pfam" id="PF01155">
    <property type="entry name" value="HypA"/>
    <property type="match status" value="1"/>
</dbReference>
<dbReference type="Gene3D" id="3.30.2320.80">
    <property type="match status" value="1"/>
</dbReference>
<dbReference type="AlphaFoldDB" id="A0A3T0D798"/>
<reference evidence="5 6" key="1">
    <citation type="submission" date="2018-12" db="EMBL/GenBank/DDBJ databases">
        <title>Genome sequence from the cellulolytic species, Caldicellulosiruptor changbaiensis.</title>
        <authorList>
            <person name="Blumer-Schuette S.E."/>
            <person name="Mendoza C."/>
        </authorList>
    </citation>
    <scope>NUCLEOTIDE SEQUENCE [LARGE SCALE GENOMIC DNA]</scope>
    <source>
        <strain evidence="5 6">CBS-Z</strain>
    </source>
</reference>
<gene>
    <name evidence="4 5" type="primary">hypA</name>
    <name evidence="5" type="ORF">ELD05_08735</name>
</gene>
<keyword evidence="1 4" id="KW-0533">Nickel</keyword>
<evidence type="ECO:0000256" key="1">
    <source>
        <dbReference type="ARBA" id="ARBA00022596"/>
    </source>
</evidence>
<keyword evidence="3 4" id="KW-0862">Zinc</keyword>
<dbReference type="EMBL" id="CP034791">
    <property type="protein sequence ID" value="AZT90722.1"/>
    <property type="molecule type" value="Genomic_DNA"/>
</dbReference>
<dbReference type="PANTHER" id="PTHR34535">
    <property type="entry name" value="HYDROGENASE MATURATION FACTOR HYPA"/>
    <property type="match status" value="1"/>
</dbReference>
<keyword evidence="2 4" id="KW-0479">Metal-binding</keyword>
<protein>
    <recommendedName>
        <fullName evidence="4">Hydrogenase maturation factor HypA</fullName>
    </recommendedName>
</protein>
<dbReference type="NCBIfam" id="TIGR00100">
    <property type="entry name" value="hypA"/>
    <property type="match status" value="1"/>
</dbReference>
<feature type="binding site" evidence="4">
    <location>
        <position position="91"/>
    </location>
    <ligand>
        <name>Zn(2+)</name>
        <dbReference type="ChEBI" id="CHEBI:29105"/>
    </ligand>
</feature>
<keyword evidence="6" id="KW-1185">Reference proteome</keyword>
<evidence type="ECO:0000256" key="2">
    <source>
        <dbReference type="ARBA" id="ARBA00022723"/>
    </source>
</evidence>
<organism evidence="5 6">
    <name type="scientific">Caldicellulosiruptor changbaiensis</name>
    <dbReference type="NCBI Taxonomy" id="1222016"/>
    <lineage>
        <taxon>Bacteria</taxon>
        <taxon>Bacillati</taxon>
        <taxon>Bacillota</taxon>
        <taxon>Bacillota incertae sedis</taxon>
        <taxon>Caldicellulosiruptorales</taxon>
        <taxon>Caldicellulosiruptoraceae</taxon>
        <taxon>Caldicellulosiruptor</taxon>
    </lineage>
</organism>
<dbReference type="GO" id="GO:0008270">
    <property type="term" value="F:zinc ion binding"/>
    <property type="evidence" value="ECO:0007669"/>
    <property type="project" value="UniProtKB-UniRule"/>
</dbReference>
<sequence length="117" mass="13292">MHEYFVTQQLIKIAEDELKEVKPKKVLSITVVVGELSGIIDESLKFYFDILTKGTILEGSKLEIVQKKALLFCNSCQSLFERTKDFLCPKCKSLGKLTEHGREFYIESIEVDDGDGN</sequence>
<dbReference type="GO" id="GO:0051604">
    <property type="term" value="P:protein maturation"/>
    <property type="evidence" value="ECO:0007669"/>
    <property type="project" value="InterPro"/>
</dbReference>
<accession>A0A3T0D798</accession>
<feature type="binding site" evidence="4">
    <location>
        <position position="88"/>
    </location>
    <ligand>
        <name>Zn(2+)</name>
        <dbReference type="ChEBI" id="CHEBI:29105"/>
    </ligand>
</feature>
<proteinExistence type="inferred from homology"/>